<evidence type="ECO:0000313" key="2">
    <source>
        <dbReference type="EMBL" id="CAG5075634.1"/>
    </source>
</evidence>
<evidence type="ECO:0000256" key="1">
    <source>
        <dbReference type="SAM" id="SignalP"/>
    </source>
</evidence>
<dbReference type="CDD" id="cd00866">
    <property type="entry name" value="PEBP_euk"/>
    <property type="match status" value="2"/>
</dbReference>
<dbReference type="InterPro" id="IPR008914">
    <property type="entry name" value="PEBP"/>
</dbReference>
<dbReference type="PANTHER" id="PTHR11362:SF82">
    <property type="entry name" value="PHOSPHATIDYLETHANOLAMINE-BINDING PROTEIN 4"/>
    <property type="match status" value="1"/>
</dbReference>
<keyword evidence="1" id="KW-0732">Signal</keyword>
<name>A0A8J2H3X0_COTCN</name>
<dbReference type="AlphaFoldDB" id="A0A8J2H3X0"/>
<sequence length="398" mass="45086">MRVLVAVIVLVDLADSTKKSVRAVFEAANLLKDLNIPNKSYELVTVKFGPAICYLGNDLTKANTFIKPTYHFNFLYHKFYTLLMTEPDMTTQTAPLPKELFHWLVGNIPGNRSSSGEELIGYLPPLSPPGTKAHRYTFLLYQQPKKLNFTDDSLLGIDLINRLFRTARAFAKKYKLGDPIAANFCYKGFDLPIVHGALNMIRFFPVLIGVFAVVTAYGDFSYIEYGIIPDVLNFEPYALLQLIYGDIFVNPGDILTPTEAKDAPEIYYPFQDGEYYFFVLTGPDAPGDSYETMPEFWHGAIVNIPGDRISEGETLMGYMTPSPPDDNFYHRYVYLVYKQPCLLDFVDEPRISETETKGRSAKSVRKFAEKYDLGDPIAGNFIRATADEYSLQLRSQML</sequence>
<dbReference type="InterPro" id="IPR036610">
    <property type="entry name" value="PEBP-like_sf"/>
</dbReference>
<accession>A0A8J2H3X0</accession>
<proteinExistence type="predicted"/>
<keyword evidence="3" id="KW-1185">Reference proteome</keyword>
<dbReference type="OrthoDB" id="2153661at2759"/>
<dbReference type="Pfam" id="PF01161">
    <property type="entry name" value="PBP"/>
    <property type="match status" value="2"/>
</dbReference>
<dbReference type="Gene3D" id="3.90.280.10">
    <property type="entry name" value="PEBP-like"/>
    <property type="match status" value="2"/>
</dbReference>
<dbReference type="SUPFAM" id="SSF49777">
    <property type="entry name" value="PEBP-like"/>
    <property type="match status" value="2"/>
</dbReference>
<dbReference type="EMBL" id="CAJNRD030001116">
    <property type="protein sequence ID" value="CAG5075634.1"/>
    <property type="molecule type" value="Genomic_DNA"/>
</dbReference>
<gene>
    <name evidence="2" type="ORF">HICCMSTLAB_LOCUS1783</name>
</gene>
<evidence type="ECO:0000313" key="3">
    <source>
        <dbReference type="Proteomes" id="UP000786811"/>
    </source>
</evidence>
<feature type="signal peptide" evidence="1">
    <location>
        <begin position="1"/>
        <end position="16"/>
    </location>
</feature>
<dbReference type="PANTHER" id="PTHR11362">
    <property type="entry name" value="PHOSPHATIDYLETHANOLAMINE-BINDING PROTEIN"/>
    <property type="match status" value="1"/>
</dbReference>
<reference evidence="2" key="1">
    <citation type="submission" date="2021-04" db="EMBL/GenBank/DDBJ databases">
        <authorList>
            <person name="Chebbi M.A.C M."/>
        </authorList>
    </citation>
    <scope>NUCLEOTIDE SEQUENCE</scope>
</reference>
<organism evidence="2 3">
    <name type="scientific">Cotesia congregata</name>
    <name type="common">Parasitoid wasp</name>
    <name type="synonym">Apanteles congregatus</name>
    <dbReference type="NCBI Taxonomy" id="51543"/>
    <lineage>
        <taxon>Eukaryota</taxon>
        <taxon>Metazoa</taxon>
        <taxon>Ecdysozoa</taxon>
        <taxon>Arthropoda</taxon>
        <taxon>Hexapoda</taxon>
        <taxon>Insecta</taxon>
        <taxon>Pterygota</taxon>
        <taxon>Neoptera</taxon>
        <taxon>Endopterygota</taxon>
        <taxon>Hymenoptera</taxon>
        <taxon>Apocrita</taxon>
        <taxon>Ichneumonoidea</taxon>
        <taxon>Braconidae</taxon>
        <taxon>Microgastrinae</taxon>
        <taxon>Cotesia</taxon>
    </lineage>
</organism>
<comment type="caution">
    <text evidence="2">The sequence shown here is derived from an EMBL/GenBank/DDBJ whole genome shotgun (WGS) entry which is preliminary data.</text>
</comment>
<protein>
    <submittedName>
        <fullName evidence="2">Similar to F40A3.3: Phosphatidylethanolamine-binding protein homolog F40A3.3 (Caenorhabditis elegans)</fullName>
    </submittedName>
</protein>
<feature type="chain" id="PRO_5035286746" evidence="1">
    <location>
        <begin position="17"/>
        <end position="398"/>
    </location>
</feature>
<dbReference type="InterPro" id="IPR035810">
    <property type="entry name" value="PEBP_euk"/>
</dbReference>
<dbReference type="Proteomes" id="UP000786811">
    <property type="component" value="Unassembled WGS sequence"/>
</dbReference>